<dbReference type="Proteomes" id="UP000033647">
    <property type="component" value="Unassembled WGS sequence"/>
</dbReference>
<dbReference type="EMBL" id="LAFY01004161">
    <property type="protein sequence ID" value="KJX94345.1"/>
    <property type="molecule type" value="Genomic_DNA"/>
</dbReference>
<evidence type="ECO:0000313" key="1">
    <source>
        <dbReference type="EMBL" id="KJX94345.1"/>
    </source>
</evidence>
<dbReference type="OrthoDB" id="10283979at2759"/>
<gene>
    <name evidence="1" type="ORF">TI39_contig4202g00034</name>
</gene>
<proteinExistence type="predicted"/>
<organism evidence="1 2">
    <name type="scientific">Zymoseptoria brevis</name>
    <dbReference type="NCBI Taxonomy" id="1047168"/>
    <lineage>
        <taxon>Eukaryota</taxon>
        <taxon>Fungi</taxon>
        <taxon>Dikarya</taxon>
        <taxon>Ascomycota</taxon>
        <taxon>Pezizomycotina</taxon>
        <taxon>Dothideomycetes</taxon>
        <taxon>Dothideomycetidae</taxon>
        <taxon>Mycosphaerellales</taxon>
        <taxon>Mycosphaerellaceae</taxon>
        <taxon>Zymoseptoria</taxon>
    </lineage>
</organism>
<evidence type="ECO:0000313" key="2">
    <source>
        <dbReference type="Proteomes" id="UP000033647"/>
    </source>
</evidence>
<dbReference type="AlphaFoldDB" id="A0A0F4GDR4"/>
<reference evidence="1 2" key="1">
    <citation type="submission" date="2015-03" db="EMBL/GenBank/DDBJ databases">
        <title>RNA-seq based gene annotation and comparative genomics of four Zymoseptoria species reveal species-specific pathogenicity related genes and transposable element activity.</title>
        <authorList>
            <person name="Grandaubert J."/>
            <person name="Bhattacharyya A."/>
            <person name="Stukenbrock E.H."/>
        </authorList>
    </citation>
    <scope>NUCLEOTIDE SEQUENCE [LARGE SCALE GENOMIC DNA]</scope>
    <source>
        <strain evidence="1 2">Zb18110</strain>
    </source>
</reference>
<protein>
    <submittedName>
        <fullName evidence="1">Uncharacterized protein</fullName>
    </submittedName>
</protein>
<keyword evidence="2" id="KW-1185">Reference proteome</keyword>
<accession>A0A0F4GDR4</accession>
<comment type="caution">
    <text evidence="1">The sequence shown here is derived from an EMBL/GenBank/DDBJ whole genome shotgun (WGS) entry which is preliminary data.</text>
</comment>
<sequence>MPLDRARFIVDDTTNVVTIFEPPSLSRGKLEAVPAELREMIWQHCLGGSDCHLPLPRLTLLRHFNFSGPAMSLLRVNSTIAQEYLTFMVNRVGPGIFVKLDRTFQPSTSYTHALHHTGLWFIMDFPYRWSPGKYSQAVSDNIRTLLQLLTEVPNLKWLGITGRVYDQAGVKASIAIVKLLMRQASKSADPQQLIAWICYGREEESFWQRKWTAGKEIKSEPKEPAQKFITWV</sequence>
<name>A0A0F4GDR4_9PEZI</name>